<protein>
    <submittedName>
        <fullName evidence="1">Uncharacterized protein</fullName>
    </submittedName>
</protein>
<name>A0A7Z0AY48_9BURK</name>
<gene>
    <name evidence="1" type="ORF">GGD41_001439</name>
</gene>
<dbReference type="AlphaFoldDB" id="A0A7Z0AY48"/>
<sequence>MACPLIEPQRLDLFAGAIVAIDRSKFKAVNHRDRNFTSAKLERRMRDIEASISRCLVEMDTADRQEPTIAKAKTERLQDKIADNTGQEIAYCCFNTTLRDYNRTSFSVSLSRANWTAIRRLTWAPAI</sequence>
<reference evidence="1 2" key="1">
    <citation type="submission" date="2020-07" db="EMBL/GenBank/DDBJ databases">
        <title>Exploring microbial biodiversity for novel pathways involved in the catabolism of aromatic compounds derived from lignin.</title>
        <authorList>
            <person name="Elkins J."/>
        </authorList>
    </citation>
    <scope>NUCLEOTIDE SEQUENCE [LARGE SCALE GENOMIC DNA]</scope>
    <source>
        <strain evidence="1 2">H2C3B</strain>
    </source>
</reference>
<evidence type="ECO:0000313" key="1">
    <source>
        <dbReference type="EMBL" id="NYH14211.1"/>
    </source>
</evidence>
<dbReference type="Proteomes" id="UP000572540">
    <property type="component" value="Unassembled WGS sequence"/>
</dbReference>
<dbReference type="EMBL" id="JACCAU010000001">
    <property type="protein sequence ID" value="NYH14211.1"/>
    <property type="molecule type" value="Genomic_DNA"/>
</dbReference>
<comment type="caution">
    <text evidence="1">The sequence shown here is derived from an EMBL/GenBank/DDBJ whole genome shotgun (WGS) entry which is preliminary data.</text>
</comment>
<evidence type="ECO:0000313" key="2">
    <source>
        <dbReference type="Proteomes" id="UP000572540"/>
    </source>
</evidence>
<proteinExistence type="predicted"/>
<accession>A0A7Z0AY48</accession>
<organism evidence="1 2">
    <name type="scientific">Paraburkholderia bryophila</name>
    <dbReference type="NCBI Taxonomy" id="420952"/>
    <lineage>
        <taxon>Bacteria</taxon>
        <taxon>Pseudomonadati</taxon>
        <taxon>Pseudomonadota</taxon>
        <taxon>Betaproteobacteria</taxon>
        <taxon>Burkholderiales</taxon>
        <taxon>Burkholderiaceae</taxon>
        <taxon>Paraburkholderia</taxon>
    </lineage>
</organism>